<evidence type="ECO:0000313" key="2">
    <source>
        <dbReference type="EMBL" id="KAJ1181952.1"/>
    </source>
</evidence>
<reference evidence="2" key="1">
    <citation type="journal article" date="2022" name="bioRxiv">
        <title>Sequencing and chromosome-scale assembly of the giantPleurodeles waltlgenome.</title>
        <authorList>
            <person name="Brown T."/>
            <person name="Elewa A."/>
            <person name="Iarovenko S."/>
            <person name="Subramanian E."/>
            <person name="Araus A.J."/>
            <person name="Petzold A."/>
            <person name="Susuki M."/>
            <person name="Suzuki K.-i.T."/>
            <person name="Hayashi T."/>
            <person name="Toyoda A."/>
            <person name="Oliveira C."/>
            <person name="Osipova E."/>
            <person name="Leigh N.D."/>
            <person name="Simon A."/>
            <person name="Yun M.H."/>
        </authorList>
    </citation>
    <scope>NUCLEOTIDE SEQUENCE</scope>
    <source>
        <strain evidence="2">20211129_DDA</strain>
        <tissue evidence="2">Liver</tissue>
    </source>
</reference>
<feature type="region of interest" description="Disordered" evidence="1">
    <location>
        <begin position="1"/>
        <end position="24"/>
    </location>
</feature>
<dbReference type="AlphaFoldDB" id="A0AAV7U2N2"/>
<evidence type="ECO:0000256" key="1">
    <source>
        <dbReference type="SAM" id="MobiDB-lite"/>
    </source>
</evidence>
<comment type="caution">
    <text evidence="2">The sequence shown here is derived from an EMBL/GenBank/DDBJ whole genome shotgun (WGS) entry which is preliminary data.</text>
</comment>
<proteinExistence type="predicted"/>
<organism evidence="2 3">
    <name type="scientific">Pleurodeles waltl</name>
    <name type="common">Iberian ribbed newt</name>
    <dbReference type="NCBI Taxonomy" id="8319"/>
    <lineage>
        <taxon>Eukaryota</taxon>
        <taxon>Metazoa</taxon>
        <taxon>Chordata</taxon>
        <taxon>Craniata</taxon>
        <taxon>Vertebrata</taxon>
        <taxon>Euteleostomi</taxon>
        <taxon>Amphibia</taxon>
        <taxon>Batrachia</taxon>
        <taxon>Caudata</taxon>
        <taxon>Salamandroidea</taxon>
        <taxon>Salamandridae</taxon>
        <taxon>Pleurodelinae</taxon>
        <taxon>Pleurodeles</taxon>
    </lineage>
</organism>
<name>A0AAV7U2N2_PLEWA</name>
<accession>A0AAV7U2N2</accession>
<evidence type="ECO:0000313" key="3">
    <source>
        <dbReference type="Proteomes" id="UP001066276"/>
    </source>
</evidence>
<gene>
    <name evidence="2" type="ORF">NDU88_007151</name>
</gene>
<keyword evidence="3" id="KW-1185">Reference proteome</keyword>
<sequence length="67" mass="7360">MRSGVPGLGAERSTIQRNDSWGHTHRQALETVPARGRRLAWCQDLLRGTRATSLKKDSTGTVPDLCS</sequence>
<dbReference type="EMBL" id="JANPWB010000006">
    <property type="protein sequence ID" value="KAJ1181952.1"/>
    <property type="molecule type" value="Genomic_DNA"/>
</dbReference>
<protein>
    <submittedName>
        <fullName evidence="2">Uncharacterized protein</fullName>
    </submittedName>
</protein>
<dbReference type="Proteomes" id="UP001066276">
    <property type="component" value="Chromosome 3_2"/>
</dbReference>